<proteinExistence type="predicted"/>
<dbReference type="OrthoDB" id="10012704at2759"/>
<name>A0A448WM49_9PLAT</name>
<dbReference type="Proteomes" id="UP000784294">
    <property type="component" value="Unassembled WGS sequence"/>
</dbReference>
<evidence type="ECO:0000313" key="2">
    <source>
        <dbReference type="Proteomes" id="UP000784294"/>
    </source>
</evidence>
<comment type="caution">
    <text evidence="1">The sequence shown here is derived from an EMBL/GenBank/DDBJ whole genome shotgun (WGS) entry which is preliminary data.</text>
</comment>
<reference evidence="1" key="1">
    <citation type="submission" date="2018-11" db="EMBL/GenBank/DDBJ databases">
        <authorList>
            <consortium name="Pathogen Informatics"/>
        </authorList>
    </citation>
    <scope>NUCLEOTIDE SEQUENCE</scope>
</reference>
<dbReference type="AlphaFoldDB" id="A0A448WM49"/>
<protein>
    <submittedName>
        <fullName evidence="1">Uncharacterized protein</fullName>
    </submittedName>
</protein>
<gene>
    <name evidence="1" type="ORF">PXEA_LOCUS8658</name>
</gene>
<dbReference type="EMBL" id="CAAALY010023857">
    <property type="protein sequence ID" value="VEL15218.1"/>
    <property type="molecule type" value="Genomic_DNA"/>
</dbReference>
<organism evidence="1 2">
    <name type="scientific">Protopolystoma xenopodis</name>
    <dbReference type="NCBI Taxonomy" id="117903"/>
    <lineage>
        <taxon>Eukaryota</taxon>
        <taxon>Metazoa</taxon>
        <taxon>Spiralia</taxon>
        <taxon>Lophotrochozoa</taxon>
        <taxon>Platyhelminthes</taxon>
        <taxon>Monogenea</taxon>
        <taxon>Polyopisthocotylea</taxon>
        <taxon>Polystomatidea</taxon>
        <taxon>Polystomatidae</taxon>
        <taxon>Protopolystoma</taxon>
    </lineage>
</organism>
<sequence>MFLRPDRQKFQTELVGLVFDSIHDDRRSIREDVDRGLLLQSPRPPIYHRNGIVEPCQTESACLSVEASAGLQSGRLCRQLKRKTDSNSTFRRWSPNFGGVELVWGNLEQVPLKVRWNPLTKD</sequence>
<keyword evidence="2" id="KW-1185">Reference proteome</keyword>
<accession>A0A448WM49</accession>
<evidence type="ECO:0000313" key="1">
    <source>
        <dbReference type="EMBL" id="VEL15218.1"/>
    </source>
</evidence>
<feature type="non-terminal residue" evidence="1">
    <location>
        <position position="1"/>
    </location>
</feature>